<dbReference type="Proteomes" id="UP000007844">
    <property type="component" value="Chromosome"/>
</dbReference>
<dbReference type="Gene3D" id="3.30.70.20">
    <property type="match status" value="1"/>
</dbReference>
<dbReference type="PANTHER" id="PTHR43122">
    <property type="entry name" value="FERREDOXIN SUBUNIT OF PYRUVATE:FLAVODOXIN OXIDOREDUCTASE-RELATED"/>
    <property type="match status" value="1"/>
</dbReference>
<dbReference type="PROSITE" id="PS51379">
    <property type="entry name" value="4FE4S_FER_2"/>
    <property type="match status" value="2"/>
</dbReference>
<keyword evidence="3" id="KW-0411">Iron-sulfur</keyword>
<feature type="region of interest" description="Disordered" evidence="4">
    <location>
        <begin position="69"/>
        <end position="108"/>
    </location>
</feature>
<dbReference type="PANTHER" id="PTHR43122:SF1">
    <property type="entry name" value="IRON-SULFUR-BINDING PROTEIN"/>
    <property type="match status" value="1"/>
</dbReference>
<evidence type="ECO:0000313" key="6">
    <source>
        <dbReference type="EMBL" id="EGJ51994.1"/>
    </source>
</evidence>
<proteinExistence type="predicted"/>
<protein>
    <submittedName>
        <fullName evidence="6">4Fe-4S ferredoxin iron-sulfur binding domain-containing protein</fullName>
    </submittedName>
</protein>
<name>F3YZG5_DESAF</name>
<dbReference type="eggNOG" id="COG1146">
    <property type="taxonomic scope" value="Bacteria"/>
</dbReference>
<sequence>MAKSKGQTEIIIFPDWCKGCAICVSFCPAKVLALNEAGKSSVVALEECINCGFCELHCPDFAIMVRPRQAQNRRKNDVKPSESASVEAPDKATGATAGDPSTDKDPKS</sequence>
<evidence type="ECO:0000256" key="1">
    <source>
        <dbReference type="ARBA" id="ARBA00022723"/>
    </source>
</evidence>
<gene>
    <name evidence="6" type="ORF">Desaf_3717</name>
</gene>
<organism evidence="6 7">
    <name type="scientific">Desulfocurvibacter africanus subsp. africanus str. Walvis Bay</name>
    <dbReference type="NCBI Taxonomy" id="690850"/>
    <lineage>
        <taxon>Bacteria</taxon>
        <taxon>Pseudomonadati</taxon>
        <taxon>Thermodesulfobacteriota</taxon>
        <taxon>Desulfovibrionia</taxon>
        <taxon>Desulfovibrionales</taxon>
        <taxon>Desulfovibrionaceae</taxon>
        <taxon>Desulfocurvibacter</taxon>
    </lineage>
</organism>
<keyword evidence="7" id="KW-1185">Reference proteome</keyword>
<dbReference type="KEGG" id="daf:Desaf_3717"/>
<evidence type="ECO:0000259" key="5">
    <source>
        <dbReference type="PROSITE" id="PS51379"/>
    </source>
</evidence>
<dbReference type="GO" id="GO:0051536">
    <property type="term" value="F:iron-sulfur cluster binding"/>
    <property type="evidence" value="ECO:0007669"/>
    <property type="project" value="UniProtKB-KW"/>
</dbReference>
<feature type="domain" description="4Fe-4S ferredoxin-type" evidence="5">
    <location>
        <begin position="39"/>
        <end position="68"/>
    </location>
</feature>
<dbReference type="RefSeq" id="WP_014261598.1">
    <property type="nucleotide sequence ID" value="NC_016629.1"/>
</dbReference>
<keyword evidence="1" id="KW-0479">Metal-binding</keyword>
<reference evidence="6 7" key="1">
    <citation type="journal article" date="2011" name="J. Bacteriol.">
        <title>Genome sequence of the mercury-methylating and pleomorphic Desulfovibrio africanus Strain Walvis Bay.</title>
        <authorList>
            <person name="Brown S.D."/>
            <person name="Wall J.D."/>
            <person name="Kucken A.M."/>
            <person name="Gilmour C.C."/>
            <person name="Podar M."/>
            <person name="Brandt C.C."/>
            <person name="Teshima H."/>
            <person name="Detter J.C."/>
            <person name="Han C.S."/>
            <person name="Land M.L."/>
            <person name="Lucas S."/>
            <person name="Han J."/>
            <person name="Pennacchio L."/>
            <person name="Nolan M."/>
            <person name="Pitluck S."/>
            <person name="Woyke T."/>
            <person name="Goodwin L."/>
            <person name="Palumbo A.V."/>
            <person name="Elias D.A."/>
        </authorList>
    </citation>
    <scope>NUCLEOTIDE SEQUENCE [LARGE SCALE GENOMIC DNA]</scope>
    <source>
        <strain evidence="6 7">Walvis Bay</strain>
    </source>
</reference>
<evidence type="ECO:0000256" key="2">
    <source>
        <dbReference type="ARBA" id="ARBA00023004"/>
    </source>
</evidence>
<dbReference type="AlphaFoldDB" id="F3YZG5"/>
<keyword evidence="2" id="KW-0408">Iron</keyword>
<accession>F3YZG5</accession>
<evidence type="ECO:0000256" key="4">
    <source>
        <dbReference type="SAM" id="MobiDB-lite"/>
    </source>
</evidence>
<evidence type="ECO:0000256" key="3">
    <source>
        <dbReference type="ARBA" id="ARBA00023014"/>
    </source>
</evidence>
<dbReference type="SUPFAM" id="SSF54862">
    <property type="entry name" value="4Fe-4S ferredoxins"/>
    <property type="match status" value="1"/>
</dbReference>
<feature type="domain" description="4Fe-4S ferredoxin-type" evidence="5">
    <location>
        <begin position="8"/>
        <end position="37"/>
    </location>
</feature>
<dbReference type="GO" id="GO:0046872">
    <property type="term" value="F:metal ion binding"/>
    <property type="evidence" value="ECO:0007669"/>
    <property type="project" value="UniProtKB-KW"/>
</dbReference>
<dbReference type="HOGENOM" id="CLU_139698_5_0_7"/>
<dbReference type="InterPro" id="IPR017896">
    <property type="entry name" value="4Fe4S_Fe-S-bd"/>
</dbReference>
<dbReference type="STRING" id="690850.Desaf_3717"/>
<dbReference type="Pfam" id="PF13237">
    <property type="entry name" value="Fer4_10"/>
    <property type="match status" value="1"/>
</dbReference>
<evidence type="ECO:0000313" key="7">
    <source>
        <dbReference type="Proteomes" id="UP000007844"/>
    </source>
</evidence>
<dbReference type="EMBL" id="CP003221">
    <property type="protein sequence ID" value="EGJ51994.1"/>
    <property type="molecule type" value="Genomic_DNA"/>
</dbReference>
<dbReference type="PROSITE" id="PS00198">
    <property type="entry name" value="4FE4S_FER_1"/>
    <property type="match status" value="1"/>
</dbReference>
<dbReference type="InterPro" id="IPR017900">
    <property type="entry name" value="4Fe4S_Fe_S_CS"/>
</dbReference>